<evidence type="ECO:0000256" key="10">
    <source>
        <dbReference type="ARBA" id="ARBA00030775"/>
    </source>
</evidence>
<comment type="subcellular location">
    <subcellularLocation>
        <location evidence="1">Cell inner membrane</location>
        <topology evidence="1">Single-pass membrane protein</topology>
    </subcellularLocation>
</comment>
<dbReference type="GO" id="GO:0005886">
    <property type="term" value="C:plasma membrane"/>
    <property type="evidence" value="ECO:0007669"/>
    <property type="project" value="UniProtKB-SubCell"/>
</dbReference>
<dbReference type="Pfam" id="PF12019">
    <property type="entry name" value="GspH"/>
    <property type="match status" value="1"/>
</dbReference>
<sequence>MGSIPRIRSTQPPSQPRSGFSMVEIALVVLIIAMIAAVASPRYLESRNHFHAEAAAARVAADLYHARQNAKTKGTTQSVDFTPASHTYTLTGMNDIDHPTQPFTVDLTTLSSPATIVSVSFGSGGTGTTIVFDMYGRPDYGGNVVIASGGQQRTIVVNAQTGKISIQP</sequence>
<organism evidence="13 14">
    <name type="scientific">Maioricimonas rarisocia</name>
    <dbReference type="NCBI Taxonomy" id="2528026"/>
    <lineage>
        <taxon>Bacteria</taxon>
        <taxon>Pseudomonadati</taxon>
        <taxon>Planctomycetota</taxon>
        <taxon>Planctomycetia</taxon>
        <taxon>Planctomycetales</taxon>
        <taxon>Planctomycetaceae</taxon>
        <taxon>Maioricimonas</taxon>
    </lineage>
</organism>
<comment type="similarity">
    <text evidence="9">Belongs to the GSP H family.</text>
</comment>
<keyword evidence="7 11" id="KW-1133">Transmembrane helix</keyword>
<evidence type="ECO:0000313" key="13">
    <source>
        <dbReference type="EMBL" id="QDU37529.1"/>
    </source>
</evidence>
<dbReference type="GO" id="GO:0015628">
    <property type="term" value="P:protein secretion by the type II secretion system"/>
    <property type="evidence" value="ECO:0007669"/>
    <property type="project" value="InterPro"/>
</dbReference>
<evidence type="ECO:0000256" key="3">
    <source>
        <dbReference type="ARBA" id="ARBA00022475"/>
    </source>
</evidence>
<dbReference type="InterPro" id="IPR012902">
    <property type="entry name" value="N_methyl_site"/>
</dbReference>
<dbReference type="InterPro" id="IPR022346">
    <property type="entry name" value="T2SS_GspH"/>
</dbReference>
<name>A0A517Z500_9PLAN</name>
<dbReference type="InterPro" id="IPR045584">
    <property type="entry name" value="Pilin-like"/>
</dbReference>
<dbReference type="NCBIfam" id="TIGR02532">
    <property type="entry name" value="IV_pilin_GFxxxE"/>
    <property type="match status" value="1"/>
</dbReference>
<evidence type="ECO:0000256" key="2">
    <source>
        <dbReference type="ARBA" id="ARBA00021549"/>
    </source>
</evidence>
<evidence type="ECO:0000256" key="4">
    <source>
        <dbReference type="ARBA" id="ARBA00022481"/>
    </source>
</evidence>
<reference evidence="13 14" key="1">
    <citation type="submission" date="2019-02" db="EMBL/GenBank/DDBJ databases">
        <title>Deep-cultivation of Planctomycetes and their phenomic and genomic characterization uncovers novel biology.</title>
        <authorList>
            <person name="Wiegand S."/>
            <person name="Jogler M."/>
            <person name="Boedeker C."/>
            <person name="Pinto D."/>
            <person name="Vollmers J."/>
            <person name="Rivas-Marin E."/>
            <person name="Kohn T."/>
            <person name="Peeters S.H."/>
            <person name="Heuer A."/>
            <person name="Rast P."/>
            <person name="Oberbeckmann S."/>
            <person name="Bunk B."/>
            <person name="Jeske O."/>
            <person name="Meyerdierks A."/>
            <person name="Storesund J.E."/>
            <person name="Kallscheuer N."/>
            <person name="Luecker S."/>
            <person name="Lage O.M."/>
            <person name="Pohl T."/>
            <person name="Merkel B.J."/>
            <person name="Hornburger P."/>
            <person name="Mueller R.-W."/>
            <person name="Bruemmer F."/>
            <person name="Labrenz M."/>
            <person name="Spormann A.M."/>
            <person name="Op den Camp H."/>
            <person name="Overmann J."/>
            <person name="Amann R."/>
            <person name="Jetten M.S.M."/>
            <person name="Mascher T."/>
            <person name="Medema M.H."/>
            <person name="Devos D.P."/>
            <person name="Kaster A.-K."/>
            <person name="Ovreas L."/>
            <person name="Rohde M."/>
            <person name="Galperin M.Y."/>
            <person name="Jogler C."/>
        </authorList>
    </citation>
    <scope>NUCLEOTIDE SEQUENCE [LARGE SCALE GENOMIC DNA]</scope>
    <source>
        <strain evidence="13 14">Mal4</strain>
    </source>
</reference>
<evidence type="ECO:0000259" key="12">
    <source>
        <dbReference type="Pfam" id="PF12019"/>
    </source>
</evidence>
<dbReference type="AlphaFoldDB" id="A0A517Z500"/>
<protein>
    <recommendedName>
        <fullName evidence="2">Type II secretion system protein H</fullName>
    </recommendedName>
    <alternativeName>
        <fullName evidence="10">General secretion pathway protein H</fullName>
    </alternativeName>
</protein>
<dbReference type="Gene3D" id="3.30.700.10">
    <property type="entry name" value="Glycoprotein, Type 4 Pilin"/>
    <property type="match status" value="1"/>
</dbReference>
<dbReference type="RefSeq" id="WP_145368420.1">
    <property type="nucleotide sequence ID" value="NZ_CP036275.1"/>
</dbReference>
<evidence type="ECO:0000256" key="8">
    <source>
        <dbReference type="ARBA" id="ARBA00023136"/>
    </source>
</evidence>
<keyword evidence="14" id="KW-1185">Reference proteome</keyword>
<evidence type="ECO:0000256" key="1">
    <source>
        <dbReference type="ARBA" id="ARBA00004377"/>
    </source>
</evidence>
<proteinExistence type="inferred from homology"/>
<feature type="domain" description="General secretion pathway GspH" evidence="12">
    <location>
        <begin position="55"/>
        <end position="160"/>
    </location>
</feature>
<dbReference type="Proteomes" id="UP000320496">
    <property type="component" value="Chromosome"/>
</dbReference>
<keyword evidence="4" id="KW-0488">Methylation</keyword>
<evidence type="ECO:0000313" key="14">
    <source>
        <dbReference type="Proteomes" id="UP000320496"/>
    </source>
</evidence>
<gene>
    <name evidence="13" type="ORF">Mal4_18430</name>
</gene>
<keyword evidence="6 11" id="KW-0812">Transmembrane</keyword>
<evidence type="ECO:0000256" key="7">
    <source>
        <dbReference type="ARBA" id="ARBA00022989"/>
    </source>
</evidence>
<feature type="transmembrane region" description="Helical" evidence="11">
    <location>
        <begin position="20"/>
        <end position="39"/>
    </location>
</feature>
<dbReference type="SUPFAM" id="SSF54523">
    <property type="entry name" value="Pili subunits"/>
    <property type="match status" value="1"/>
</dbReference>
<keyword evidence="3" id="KW-1003">Cell membrane</keyword>
<dbReference type="GO" id="GO:0015627">
    <property type="term" value="C:type II protein secretion system complex"/>
    <property type="evidence" value="ECO:0007669"/>
    <property type="project" value="InterPro"/>
</dbReference>
<evidence type="ECO:0000256" key="6">
    <source>
        <dbReference type="ARBA" id="ARBA00022692"/>
    </source>
</evidence>
<accession>A0A517Z500</accession>
<evidence type="ECO:0000256" key="11">
    <source>
        <dbReference type="SAM" id="Phobius"/>
    </source>
</evidence>
<dbReference type="KEGG" id="mri:Mal4_18430"/>
<keyword evidence="8 11" id="KW-0472">Membrane</keyword>
<keyword evidence="5" id="KW-0997">Cell inner membrane</keyword>
<evidence type="ECO:0000256" key="5">
    <source>
        <dbReference type="ARBA" id="ARBA00022519"/>
    </source>
</evidence>
<evidence type="ECO:0000256" key="9">
    <source>
        <dbReference type="ARBA" id="ARBA00025772"/>
    </source>
</evidence>
<dbReference type="EMBL" id="CP036275">
    <property type="protein sequence ID" value="QDU37529.1"/>
    <property type="molecule type" value="Genomic_DNA"/>
</dbReference>